<protein>
    <submittedName>
        <fullName evidence="1">7657_t:CDS:1</fullName>
    </submittedName>
</protein>
<keyword evidence="2" id="KW-1185">Reference proteome</keyword>
<dbReference type="EMBL" id="CAJVPL010002289">
    <property type="protein sequence ID" value="CAG8605711.1"/>
    <property type="molecule type" value="Genomic_DNA"/>
</dbReference>
<gene>
    <name evidence="1" type="ORF">AGERDE_LOCUS9329</name>
</gene>
<name>A0A9N9GH36_9GLOM</name>
<dbReference type="Proteomes" id="UP000789831">
    <property type="component" value="Unassembled WGS sequence"/>
</dbReference>
<sequence length="65" mass="7702">MTSEFDEFSPEQWIDLVKRRPDEVQKTYHHEIEHFIAHFFGISGKKVWMCGFGSETLAHSDILDF</sequence>
<evidence type="ECO:0000313" key="1">
    <source>
        <dbReference type="EMBL" id="CAG8605711.1"/>
    </source>
</evidence>
<organism evidence="1 2">
    <name type="scientific">Ambispora gerdemannii</name>
    <dbReference type="NCBI Taxonomy" id="144530"/>
    <lineage>
        <taxon>Eukaryota</taxon>
        <taxon>Fungi</taxon>
        <taxon>Fungi incertae sedis</taxon>
        <taxon>Mucoromycota</taxon>
        <taxon>Glomeromycotina</taxon>
        <taxon>Glomeromycetes</taxon>
        <taxon>Archaeosporales</taxon>
        <taxon>Ambisporaceae</taxon>
        <taxon>Ambispora</taxon>
    </lineage>
</organism>
<proteinExistence type="predicted"/>
<dbReference type="AlphaFoldDB" id="A0A9N9GH36"/>
<accession>A0A9N9GH36</accession>
<comment type="caution">
    <text evidence="1">The sequence shown here is derived from an EMBL/GenBank/DDBJ whole genome shotgun (WGS) entry which is preliminary data.</text>
</comment>
<evidence type="ECO:0000313" key="2">
    <source>
        <dbReference type="Proteomes" id="UP000789831"/>
    </source>
</evidence>
<reference evidence="1" key="1">
    <citation type="submission" date="2021-06" db="EMBL/GenBank/DDBJ databases">
        <authorList>
            <person name="Kallberg Y."/>
            <person name="Tangrot J."/>
            <person name="Rosling A."/>
        </authorList>
    </citation>
    <scope>NUCLEOTIDE SEQUENCE</scope>
    <source>
        <strain evidence="1">MT106</strain>
    </source>
</reference>